<evidence type="ECO:0000256" key="2">
    <source>
        <dbReference type="ARBA" id="ARBA00009810"/>
    </source>
</evidence>
<dbReference type="Proteomes" id="UP000030988">
    <property type="component" value="Unassembled WGS sequence"/>
</dbReference>
<keyword evidence="21" id="KW-1185">Reference proteome</keyword>
<keyword evidence="12" id="KW-0675">Receptor</keyword>
<gene>
    <name evidence="20" type="ORF">PK98_11890</name>
</gene>
<dbReference type="InterPro" id="IPR010917">
    <property type="entry name" value="TonB_rcpt_CS"/>
</dbReference>
<keyword evidence="8" id="KW-0408">Iron</keyword>
<feature type="domain" description="TonB-dependent receptor-like beta-barrel" evidence="18">
    <location>
        <begin position="279"/>
        <end position="693"/>
    </location>
</feature>
<reference evidence="20 21" key="1">
    <citation type="submission" date="2014-11" db="EMBL/GenBank/DDBJ databases">
        <title>Draft genome sequence of Kirrobacter mercurialis.</title>
        <authorList>
            <person name="Coil D.A."/>
            <person name="Eisen J.A."/>
        </authorList>
    </citation>
    <scope>NUCLEOTIDE SEQUENCE [LARGE SCALE GENOMIC DNA]</scope>
    <source>
        <strain evidence="20 21">Coronado</strain>
    </source>
</reference>
<evidence type="ECO:0000256" key="3">
    <source>
        <dbReference type="ARBA" id="ARBA00022448"/>
    </source>
</evidence>
<dbReference type="FunFam" id="2.170.130.10:FF:000010">
    <property type="entry name" value="Ferripyoverdine receptor"/>
    <property type="match status" value="1"/>
</dbReference>
<dbReference type="GO" id="GO:0009279">
    <property type="term" value="C:cell outer membrane"/>
    <property type="evidence" value="ECO:0007669"/>
    <property type="project" value="UniProtKB-SubCell"/>
</dbReference>
<dbReference type="GO" id="GO:0015891">
    <property type="term" value="P:siderophore transport"/>
    <property type="evidence" value="ECO:0007669"/>
    <property type="project" value="InterPro"/>
</dbReference>
<evidence type="ECO:0000256" key="5">
    <source>
        <dbReference type="ARBA" id="ARBA00022496"/>
    </source>
</evidence>
<evidence type="ECO:0000256" key="11">
    <source>
        <dbReference type="ARBA" id="ARBA00023136"/>
    </source>
</evidence>
<keyword evidence="13 14" id="KW-0998">Cell outer membrane</keyword>
<evidence type="ECO:0000256" key="12">
    <source>
        <dbReference type="ARBA" id="ARBA00023170"/>
    </source>
</evidence>
<dbReference type="PROSITE" id="PS52016">
    <property type="entry name" value="TONB_DEPENDENT_REC_3"/>
    <property type="match status" value="1"/>
</dbReference>
<dbReference type="Pfam" id="PF07715">
    <property type="entry name" value="Plug"/>
    <property type="match status" value="1"/>
</dbReference>
<evidence type="ECO:0000256" key="9">
    <source>
        <dbReference type="ARBA" id="ARBA00023065"/>
    </source>
</evidence>
<dbReference type="CDD" id="cd01347">
    <property type="entry name" value="ligand_gated_channel"/>
    <property type="match status" value="1"/>
</dbReference>
<keyword evidence="7 17" id="KW-0732">Signal</keyword>
<dbReference type="InterPro" id="IPR000531">
    <property type="entry name" value="Beta-barrel_TonB"/>
</dbReference>
<evidence type="ECO:0000259" key="19">
    <source>
        <dbReference type="Pfam" id="PF07715"/>
    </source>
</evidence>
<evidence type="ECO:0000256" key="1">
    <source>
        <dbReference type="ARBA" id="ARBA00004571"/>
    </source>
</evidence>
<evidence type="ECO:0000313" key="21">
    <source>
        <dbReference type="Proteomes" id="UP000030988"/>
    </source>
</evidence>
<evidence type="ECO:0000256" key="8">
    <source>
        <dbReference type="ARBA" id="ARBA00023004"/>
    </source>
</evidence>
<keyword evidence="10 16" id="KW-0798">TonB box</keyword>
<dbReference type="InterPro" id="IPR036942">
    <property type="entry name" value="Beta-barrel_TonB_sf"/>
</dbReference>
<dbReference type="EMBL" id="JTDN01000002">
    <property type="protein sequence ID" value="KHL24658.1"/>
    <property type="molecule type" value="Genomic_DNA"/>
</dbReference>
<evidence type="ECO:0000259" key="18">
    <source>
        <dbReference type="Pfam" id="PF00593"/>
    </source>
</evidence>
<dbReference type="InterPro" id="IPR037066">
    <property type="entry name" value="Plug_dom_sf"/>
</dbReference>
<dbReference type="STRING" id="1572751.PK98_11890"/>
<protein>
    <submittedName>
        <fullName evidence="20">Porin</fullName>
    </submittedName>
</protein>
<evidence type="ECO:0000256" key="4">
    <source>
        <dbReference type="ARBA" id="ARBA00022452"/>
    </source>
</evidence>
<evidence type="ECO:0000313" key="20">
    <source>
        <dbReference type="EMBL" id="KHL24658.1"/>
    </source>
</evidence>
<dbReference type="RefSeq" id="WP_039097111.1">
    <property type="nucleotide sequence ID" value="NZ_JTDN01000002.1"/>
</dbReference>
<evidence type="ECO:0000256" key="17">
    <source>
        <dbReference type="SAM" id="SignalP"/>
    </source>
</evidence>
<dbReference type="Gene3D" id="2.40.170.20">
    <property type="entry name" value="TonB-dependent receptor, beta-barrel domain"/>
    <property type="match status" value="1"/>
</dbReference>
<dbReference type="AlphaFoldDB" id="A0A0B2BSY2"/>
<comment type="similarity">
    <text evidence="2 14 16">Belongs to the TonB-dependent receptor family.</text>
</comment>
<name>A0A0B2BSY2_9SPHN</name>
<keyword evidence="3 14" id="KW-0813">Transport</keyword>
<dbReference type="InterPro" id="IPR010105">
    <property type="entry name" value="TonB_sidphr_rcpt"/>
</dbReference>
<evidence type="ECO:0000256" key="15">
    <source>
        <dbReference type="PROSITE-ProRule" id="PRU10144"/>
    </source>
</evidence>
<dbReference type="OrthoDB" id="9760333at2"/>
<dbReference type="Pfam" id="PF00593">
    <property type="entry name" value="TonB_dep_Rec_b-barrel"/>
    <property type="match status" value="1"/>
</dbReference>
<proteinExistence type="inferred from homology"/>
<keyword evidence="9" id="KW-0406">Ion transport</keyword>
<evidence type="ECO:0000256" key="6">
    <source>
        <dbReference type="ARBA" id="ARBA00022692"/>
    </source>
</evidence>
<dbReference type="PANTHER" id="PTHR32552:SF74">
    <property type="entry name" value="HYDROXAMATE SIDEROPHORE RECEPTOR FHUE"/>
    <property type="match status" value="1"/>
</dbReference>
<dbReference type="InterPro" id="IPR012910">
    <property type="entry name" value="Plug_dom"/>
</dbReference>
<dbReference type="SUPFAM" id="SSF56935">
    <property type="entry name" value="Porins"/>
    <property type="match status" value="1"/>
</dbReference>
<accession>A0A0B2BSY2</accession>
<dbReference type="Gene3D" id="2.170.130.10">
    <property type="entry name" value="TonB-dependent receptor, plug domain"/>
    <property type="match status" value="1"/>
</dbReference>
<organism evidence="20 21">
    <name type="scientific">Croceibacterium mercuriale</name>
    <dbReference type="NCBI Taxonomy" id="1572751"/>
    <lineage>
        <taxon>Bacteria</taxon>
        <taxon>Pseudomonadati</taxon>
        <taxon>Pseudomonadota</taxon>
        <taxon>Alphaproteobacteria</taxon>
        <taxon>Sphingomonadales</taxon>
        <taxon>Erythrobacteraceae</taxon>
        <taxon>Croceibacterium</taxon>
    </lineage>
</organism>
<keyword evidence="4 14" id="KW-1134">Transmembrane beta strand</keyword>
<evidence type="ECO:0000256" key="16">
    <source>
        <dbReference type="RuleBase" id="RU003357"/>
    </source>
</evidence>
<dbReference type="PANTHER" id="PTHR32552">
    <property type="entry name" value="FERRICHROME IRON RECEPTOR-RELATED"/>
    <property type="match status" value="1"/>
</dbReference>
<dbReference type="GO" id="GO:0015344">
    <property type="term" value="F:siderophore uptake transmembrane transporter activity"/>
    <property type="evidence" value="ECO:0007669"/>
    <property type="project" value="TreeGrafter"/>
</dbReference>
<dbReference type="NCBIfam" id="TIGR01783">
    <property type="entry name" value="TonB-siderophor"/>
    <property type="match status" value="1"/>
</dbReference>
<feature type="chain" id="PRO_5002067589" evidence="17">
    <location>
        <begin position="26"/>
        <end position="724"/>
    </location>
</feature>
<evidence type="ECO:0000256" key="13">
    <source>
        <dbReference type="ARBA" id="ARBA00023237"/>
    </source>
</evidence>
<feature type="domain" description="TonB-dependent receptor plug" evidence="19">
    <location>
        <begin position="64"/>
        <end position="164"/>
    </location>
</feature>
<dbReference type="PROSITE" id="PS01156">
    <property type="entry name" value="TONB_DEPENDENT_REC_2"/>
    <property type="match status" value="1"/>
</dbReference>
<sequence>MRVKSAMLLGAALPALFLSAVPTLAQDAQATANHDDGANDDIIVSGSYTIADAIDTATGLGLTVRETPQSVSIITAQRIRDQNLVSIADVVDNAVGVTSETIDDVRNNFYARGFQITNYQIDSVPMAWTLAGGAGETNIDVSIFDRVEVVRGATGLMTGAGEPSASINMVRKQANSVDWTGYADVQYGSWNTLRATADVGGALSADGRVRFRGVARYEQGDNFIDGYENEKTVLYGTVEADLTPDTEVRAGYSHQIHRPSGVAWGALPTYDSNGDFVEFDRSQTTSAPWTHWNSDNSNLFISGEHDFGNGWRAQVHYNFVRNQQQATLLYFSGFVDADTGTIGSAYPYKDEGDNRQSSFNGQVNGLVNLFGREHEIVVGGLHSNLVRDTSTFAPVAGYQAVDYPFLGYDGGYPDPGFTDETTLRVDERVKQTGVYGAVRLNLSDRLKLIGGGRIASWEQTGINYDVRSDFGDDGVFIPYAGALFDLTPNHRLYASYTEIFQPQSEVGRDFVQLDPLQGVSYEVGLKSAFFDEALQTTIALFRIEQDNVALNPLTAPPTVPGGLPRTTYEAGEGVVSKGFEIEATGEIVPGWNINAGFSLFEAEDAAGDDVLTDQPRKLLKLFTTFTPDGGLSPLTVGGGVNYRSRAYSDGVLTLPSGEVITPRFEQGGYAVVNLMARYQLTEQLQLQANLENLLDEEYFSQIGFYSQYRWGTPRNVMVGASLQF</sequence>
<dbReference type="GO" id="GO:0038023">
    <property type="term" value="F:signaling receptor activity"/>
    <property type="evidence" value="ECO:0007669"/>
    <property type="project" value="InterPro"/>
</dbReference>
<keyword evidence="11 14" id="KW-0472">Membrane</keyword>
<keyword evidence="5" id="KW-0410">Iron transport</keyword>
<comment type="subcellular location">
    <subcellularLocation>
        <location evidence="1 14">Cell outer membrane</location>
        <topology evidence="1 14">Multi-pass membrane protein</topology>
    </subcellularLocation>
</comment>
<evidence type="ECO:0000256" key="7">
    <source>
        <dbReference type="ARBA" id="ARBA00022729"/>
    </source>
</evidence>
<feature type="signal peptide" evidence="17">
    <location>
        <begin position="1"/>
        <end position="25"/>
    </location>
</feature>
<evidence type="ECO:0000256" key="14">
    <source>
        <dbReference type="PROSITE-ProRule" id="PRU01360"/>
    </source>
</evidence>
<comment type="caution">
    <text evidence="20">The sequence shown here is derived from an EMBL/GenBank/DDBJ whole genome shotgun (WGS) entry which is preliminary data.</text>
</comment>
<dbReference type="InterPro" id="IPR039426">
    <property type="entry name" value="TonB-dep_rcpt-like"/>
</dbReference>
<evidence type="ECO:0000256" key="10">
    <source>
        <dbReference type="ARBA" id="ARBA00023077"/>
    </source>
</evidence>
<keyword evidence="6 14" id="KW-0812">Transmembrane</keyword>
<feature type="short sequence motif" description="TonB C-terminal box" evidence="15">
    <location>
        <begin position="707"/>
        <end position="724"/>
    </location>
</feature>